<protein>
    <submittedName>
        <fullName evidence="1">Uncharacterized protein</fullName>
    </submittedName>
</protein>
<dbReference type="EMBL" id="CATQJL010000001">
    <property type="protein sequence ID" value="CAJ0590798.1"/>
    <property type="molecule type" value="Genomic_DNA"/>
</dbReference>
<proteinExistence type="predicted"/>
<keyword evidence="2" id="KW-1185">Reference proteome</keyword>
<evidence type="ECO:0000313" key="2">
    <source>
        <dbReference type="Proteomes" id="UP001176961"/>
    </source>
</evidence>
<accession>A0AA36GGY6</accession>
<dbReference type="AlphaFoldDB" id="A0AA36GGY6"/>
<gene>
    <name evidence="1" type="ORF">CYNAS_LOCUS2781</name>
</gene>
<name>A0AA36GGY6_CYLNA</name>
<comment type="caution">
    <text evidence="1">The sequence shown here is derived from an EMBL/GenBank/DDBJ whole genome shotgun (WGS) entry which is preliminary data.</text>
</comment>
<sequence length="93" mass="10849">MIGVIGPAKVALLLEKELTTFPSSSSSWTTWKIFLQYSIVYNLKPEPPHFPKNFSRDWHVSFCEFFSEVIVVVCFVKSNDWRIMNSYTHSFLP</sequence>
<reference evidence="1" key="1">
    <citation type="submission" date="2023-07" db="EMBL/GenBank/DDBJ databases">
        <authorList>
            <consortium name="CYATHOMIX"/>
        </authorList>
    </citation>
    <scope>NUCLEOTIDE SEQUENCE</scope>
    <source>
        <strain evidence="1">N/A</strain>
    </source>
</reference>
<dbReference type="Proteomes" id="UP001176961">
    <property type="component" value="Unassembled WGS sequence"/>
</dbReference>
<evidence type="ECO:0000313" key="1">
    <source>
        <dbReference type="EMBL" id="CAJ0590798.1"/>
    </source>
</evidence>
<organism evidence="1 2">
    <name type="scientific">Cylicocyclus nassatus</name>
    <name type="common">Nematode worm</name>
    <dbReference type="NCBI Taxonomy" id="53992"/>
    <lineage>
        <taxon>Eukaryota</taxon>
        <taxon>Metazoa</taxon>
        <taxon>Ecdysozoa</taxon>
        <taxon>Nematoda</taxon>
        <taxon>Chromadorea</taxon>
        <taxon>Rhabditida</taxon>
        <taxon>Rhabditina</taxon>
        <taxon>Rhabditomorpha</taxon>
        <taxon>Strongyloidea</taxon>
        <taxon>Strongylidae</taxon>
        <taxon>Cylicocyclus</taxon>
    </lineage>
</organism>